<comment type="caution">
    <text evidence="2">The sequence shown here is derived from an EMBL/GenBank/DDBJ whole genome shotgun (WGS) entry which is preliminary data.</text>
</comment>
<dbReference type="InterPro" id="IPR000073">
    <property type="entry name" value="AB_hydrolase_1"/>
</dbReference>
<name>A0ABW1TKZ2_9LACO</name>
<feature type="domain" description="AB hydrolase-1" evidence="1">
    <location>
        <begin position="25"/>
        <end position="267"/>
    </location>
</feature>
<gene>
    <name evidence="2" type="ORF">ACFP1C_12420</name>
</gene>
<evidence type="ECO:0000313" key="3">
    <source>
        <dbReference type="Proteomes" id="UP001596283"/>
    </source>
</evidence>
<dbReference type="InterPro" id="IPR029058">
    <property type="entry name" value="AB_hydrolase_fold"/>
</dbReference>
<keyword evidence="3" id="KW-1185">Reference proteome</keyword>
<dbReference type="Gene3D" id="3.40.50.1820">
    <property type="entry name" value="alpha/beta hydrolase"/>
    <property type="match status" value="1"/>
</dbReference>
<accession>A0ABW1TKZ2</accession>
<keyword evidence="2" id="KW-0378">Hydrolase</keyword>
<reference evidence="3" key="1">
    <citation type="journal article" date="2019" name="Int. J. Syst. Evol. Microbiol.">
        <title>The Global Catalogue of Microorganisms (GCM) 10K type strain sequencing project: providing services to taxonomists for standard genome sequencing and annotation.</title>
        <authorList>
            <consortium name="The Broad Institute Genomics Platform"/>
            <consortium name="The Broad Institute Genome Sequencing Center for Infectious Disease"/>
            <person name="Wu L."/>
            <person name="Ma J."/>
        </authorList>
    </citation>
    <scope>NUCLEOTIDE SEQUENCE [LARGE SCALE GENOMIC DNA]</scope>
    <source>
        <strain evidence="3">CCM 8908</strain>
    </source>
</reference>
<dbReference type="SUPFAM" id="SSF53474">
    <property type="entry name" value="alpha/beta-Hydrolases"/>
    <property type="match status" value="1"/>
</dbReference>
<proteinExistence type="predicted"/>
<dbReference type="RefSeq" id="WP_125685310.1">
    <property type="nucleotide sequence ID" value="NZ_JBHSSI010000078.1"/>
</dbReference>
<dbReference type="Pfam" id="PF00561">
    <property type="entry name" value="Abhydrolase_1"/>
    <property type="match status" value="1"/>
</dbReference>
<dbReference type="EMBL" id="JBHSSI010000078">
    <property type="protein sequence ID" value="MFC6261739.1"/>
    <property type="molecule type" value="Genomic_DNA"/>
</dbReference>
<dbReference type="GO" id="GO:0016787">
    <property type="term" value="F:hydrolase activity"/>
    <property type="evidence" value="ECO:0007669"/>
    <property type="project" value="UniProtKB-KW"/>
</dbReference>
<dbReference type="PANTHER" id="PTHR42977:SF1">
    <property type="entry name" value="BLR6576 PROTEIN"/>
    <property type="match status" value="1"/>
</dbReference>
<evidence type="ECO:0000313" key="2">
    <source>
        <dbReference type="EMBL" id="MFC6261739.1"/>
    </source>
</evidence>
<protein>
    <submittedName>
        <fullName evidence="2">Alpha/beta fold hydrolase</fullName>
    </submittedName>
</protein>
<organism evidence="2 3">
    <name type="scientific">Levilactobacillus fujinensis</name>
    <dbReference type="NCBI Taxonomy" id="2486024"/>
    <lineage>
        <taxon>Bacteria</taxon>
        <taxon>Bacillati</taxon>
        <taxon>Bacillota</taxon>
        <taxon>Bacilli</taxon>
        <taxon>Lactobacillales</taxon>
        <taxon>Lactobacillaceae</taxon>
        <taxon>Levilactobacillus</taxon>
    </lineage>
</organism>
<dbReference type="Proteomes" id="UP001596283">
    <property type="component" value="Unassembled WGS sequence"/>
</dbReference>
<dbReference type="PANTHER" id="PTHR42977">
    <property type="entry name" value="HYDROLASE-RELATED"/>
    <property type="match status" value="1"/>
</dbReference>
<sequence length="281" mass="32162">MISYHTTKIQDLSIFYREAGQPDLPTLVLFHGFPSASHMFRDLMPRLEKHFHLIAPDYPGFGQSSAPDRRQFAYTFDHLTEIMAAFVTKLNLTPAYFYVFDYGAPIGFRIAAQHPDWIKGIISQNGNIYQEGLGPKWADRQDFWNHPTPEKRASYRTAFAPATIKNQYLTGTLPGQVSPDGYTLDIAYTHAPGYTERQLDLIFDYQNNIKLYSEFQAYLRTYQPQLLAVWGKNDPSFIFPGAEAFKRDDPNTEVDLLDSGHFALETHASTIAQLIVQYFNV</sequence>
<dbReference type="InterPro" id="IPR051340">
    <property type="entry name" value="Haloalkane_dehalogenase"/>
</dbReference>
<evidence type="ECO:0000259" key="1">
    <source>
        <dbReference type="Pfam" id="PF00561"/>
    </source>
</evidence>